<dbReference type="GO" id="GO:0005794">
    <property type="term" value="C:Golgi apparatus"/>
    <property type="evidence" value="ECO:0007669"/>
    <property type="project" value="UniProtKB-ARBA"/>
</dbReference>
<dbReference type="GO" id="GO:0008476">
    <property type="term" value="F:protein-tyrosine sulfotransferase activity"/>
    <property type="evidence" value="ECO:0007669"/>
    <property type="project" value="UniProtKB-EC"/>
</dbReference>
<keyword evidence="7" id="KW-0472">Membrane</keyword>
<keyword evidence="7" id="KW-1133">Transmembrane helix</keyword>
<dbReference type="SUPFAM" id="SSF52540">
    <property type="entry name" value="P-loop containing nucleoside triphosphate hydrolases"/>
    <property type="match status" value="1"/>
</dbReference>
<evidence type="ECO:0000256" key="2">
    <source>
        <dbReference type="ARBA" id="ARBA00013262"/>
    </source>
</evidence>
<evidence type="ECO:0000256" key="4">
    <source>
        <dbReference type="ARBA" id="ARBA00048460"/>
    </source>
</evidence>
<sequence length="740" mass="82895">MVDKEDKIVDPQMAPHYYPSVPVAVFVCWVVPVVLIAALSRFAVDTNQASIPLSVQDNPKPTSPIPAPTSTPSKSKRQISTKRGPLTVEKGPSGLPTVLANKPTSYIEIVESIGRKRVDWGDITTDIVGLPEQSYPNLKSSASSKVSQTEESEKSDEEPIDPPRGASTDFVRQQHLRDIAALRESYKANADDLGKAISLAEALRLFDVQYHDGGSVQKEALDTFHKAINLAKARREEMVSQGHETSLLHGSQRDETYGEMLLDYGSRSIDGIMCALYTSLGKTYFMANMFERAVESYGSALEINPSYLDALSSRGSSNIILGNYAAAASDLSAVMHNDSSRRFQDVFTGLARILQAKESAVPDGWGPMIGILMDLIPLLEMELRSATEETKIVLLQSLNRLYHVLFVYHDVKTKQTDLAWESLTKSYEYKMNAIEPFNFDFERQKVETTKQIFHKGFFPEGVGSSSSAPIFIIGFVRSGSTLLERLLDSHPQIAGTGENSVFNGQLDHIRNKIVETSVLDSSNLASMIEKLGDGVVTEMLQRWRMVSNVDEDYSPSKMVDKMLTNYYNVGFIHMLFPNALILHVAREPMDTLLSAFKHEFPPGSLDYTSSFKSLAELYHSYRNLMDHWDKELPGRVTHVRYEDMVNDMPGIARKIIEVTGLEWDESVLNFHKKKHAVNTLSTTQVRKGVYKDSIQSWRRYEKHLKPLMDLVGKRASFEDLQTSVKGYVPPADLIDTEQEL</sequence>
<evidence type="ECO:0000256" key="7">
    <source>
        <dbReference type="SAM" id="Phobius"/>
    </source>
</evidence>
<dbReference type="PANTHER" id="PTHR12788:SF10">
    <property type="entry name" value="PROTEIN-TYROSINE SULFOTRANSFERASE"/>
    <property type="match status" value="1"/>
</dbReference>
<evidence type="ECO:0000256" key="6">
    <source>
        <dbReference type="SAM" id="MobiDB-lite"/>
    </source>
</evidence>
<evidence type="ECO:0000313" key="8">
    <source>
        <dbReference type="EMBL" id="CAJ1968298.1"/>
    </source>
</evidence>
<dbReference type="InterPro" id="IPR026634">
    <property type="entry name" value="TPST-like"/>
</dbReference>
<gene>
    <name evidence="8" type="ORF">CYCCA115_LOCUS23173</name>
</gene>
<feature type="repeat" description="TPR" evidence="5">
    <location>
        <begin position="274"/>
        <end position="307"/>
    </location>
</feature>
<keyword evidence="5" id="KW-0802">TPR repeat</keyword>
<comment type="similarity">
    <text evidence="1">Belongs to the protein sulfotransferase family.</text>
</comment>
<feature type="compositionally biased region" description="Polar residues" evidence="6">
    <location>
        <begin position="134"/>
        <end position="149"/>
    </location>
</feature>
<dbReference type="PANTHER" id="PTHR12788">
    <property type="entry name" value="PROTEIN-TYROSINE SULFOTRANSFERASE 2"/>
    <property type="match status" value="1"/>
</dbReference>
<protein>
    <recommendedName>
        <fullName evidence="2">protein-tyrosine sulfotransferase</fullName>
        <ecNumber evidence="2">2.8.2.20</ecNumber>
    </recommendedName>
</protein>
<evidence type="ECO:0000256" key="1">
    <source>
        <dbReference type="ARBA" id="ARBA00009988"/>
    </source>
</evidence>
<accession>A0AAD2GB20</accession>
<dbReference type="Gene3D" id="3.40.50.300">
    <property type="entry name" value="P-loop containing nucleotide triphosphate hydrolases"/>
    <property type="match status" value="1"/>
</dbReference>
<dbReference type="InterPro" id="IPR011990">
    <property type="entry name" value="TPR-like_helical_dom_sf"/>
</dbReference>
<evidence type="ECO:0000313" key="9">
    <source>
        <dbReference type="Proteomes" id="UP001295423"/>
    </source>
</evidence>
<dbReference type="Gene3D" id="1.25.40.10">
    <property type="entry name" value="Tetratricopeptide repeat domain"/>
    <property type="match status" value="1"/>
</dbReference>
<proteinExistence type="inferred from homology"/>
<dbReference type="PROSITE" id="PS50005">
    <property type="entry name" value="TPR"/>
    <property type="match status" value="1"/>
</dbReference>
<keyword evidence="3" id="KW-0808">Transferase</keyword>
<dbReference type="Proteomes" id="UP001295423">
    <property type="component" value="Unassembled WGS sequence"/>
</dbReference>
<organism evidence="8 9">
    <name type="scientific">Cylindrotheca closterium</name>
    <dbReference type="NCBI Taxonomy" id="2856"/>
    <lineage>
        <taxon>Eukaryota</taxon>
        <taxon>Sar</taxon>
        <taxon>Stramenopiles</taxon>
        <taxon>Ochrophyta</taxon>
        <taxon>Bacillariophyta</taxon>
        <taxon>Bacillariophyceae</taxon>
        <taxon>Bacillariophycidae</taxon>
        <taxon>Bacillariales</taxon>
        <taxon>Bacillariaceae</taxon>
        <taxon>Cylindrotheca</taxon>
    </lineage>
</organism>
<evidence type="ECO:0000256" key="5">
    <source>
        <dbReference type="PROSITE-ProRule" id="PRU00339"/>
    </source>
</evidence>
<dbReference type="EC" id="2.8.2.20" evidence="2"/>
<feature type="region of interest" description="Disordered" evidence="6">
    <location>
        <begin position="52"/>
        <end position="95"/>
    </location>
</feature>
<name>A0AAD2GB20_9STRA</name>
<comment type="caution">
    <text evidence="8">The sequence shown here is derived from an EMBL/GenBank/DDBJ whole genome shotgun (WGS) entry which is preliminary data.</text>
</comment>
<dbReference type="SMART" id="SM00028">
    <property type="entry name" value="TPR"/>
    <property type="match status" value="2"/>
</dbReference>
<dbReference type="SUPFAM" id="SSF48452">
    <property type="entry name" value="TPR-like"/>
    <property type="match status" value="1"/>
</dbReference>
<dbReference type="AlphaFoldDB" id="A0AAD2GB20"/>
<dbReference type="InterPro" id="IPR027417">
    <property type="entry name" value="P-loop_NTPase"/>
</dbReference>
<keyword evidence="9" id="KW-1185">Reference proteome</keyword>
<dbReference type="EMBL" id="CAKOGP040002378">
    <property type="protein sequence ID" value="CAJ1968298.1"/>
    <property type="molecule type" value="Genomic_DNA"/>
</dbReference>
<feature type="region of interest" description="Disordered" evidence="6">
    <location>
        <begin position="131"/>
        <end position="168"/>
    </location>
</feature>
<dbReference type="InterPro" id="IPR019734">
    <property type="entry name" value="TPR_rpt"/>
</dbReference>
<evidence type="ECO:0000256" key="3">
    <source>
        <dbReference type="ARBA" id="ARBA00022679"/>
    </source>
</evidence>
<comment type="catalytic activity">
    <reaction evidence="4">
        <text>L-tyrosyl-[protein] + 3'-phosphoadenylyl sulfate = O-sulfo-L-tyrosine-[protein] + adenosine 3',5'-bisphosphate + H(+)</text>
        <dbReference type="Rhea" id="RHEA:16801"/>
        <dbReference type="Rhea" id="RHEA-COMP:10136"/>
        <dbReference type="Rhea" id="RHEA-COMP:11688"/>
        <dbReference type="ChEBI" id="CHEBI:15378"/>
        <dbReference type="ChEBI" id="CHEBI:46858"/>
        <dbReference type="ChEBI" id="CHEBI:58339"/>
        <dbReference type="ChEBI" id="CHEBI:58343"/>
        <dbReference type="ChEBI" id="CHEBI:65286"/>
        <dbReference type="EC" id="2.8.2.20"/>
    </reaction>
</comment>
<keyword evidence="7" id="KW-0812">Transmembrane</keyword>
<feature type="transmembrane region" description="Helical" evidence="7">
    <location>
        <begin position="21"/>
        <end position="44"/>
    </location>
</feature>
<dbReference type="Pfam" id="PF13469">
    <property type="entry name" value="Sulfotransfer_3"/>
    <property type="match status" value="1"/>
</dbReference>
<reference evidence="8" key="1">
    <citation type="submission" date="2023-08" db="EMBL/GenBank/DDBJ databases">
        <authorList>
            <person name="Audoor S."/>
            <person name="Bilcke G."/>
        </authorList>
    </citation>
    <scope>NUCLEOTIDE SEQUENCE</scope>
</reference>